<evidence type="ECO:0000313" key="2">
    <source>
        <dbReference type="EMBL" id="MFC4353376.1"/>
    </source>
</evidence>
<dbReference type="Proteomes" id="UP001595799">
    <property type="component" value="Unassembled WGS sequence"/>
</dbReference>
<organism evidence="2 3">
    <name type="scientific">Fodinicurvata halophila</name>
    <dbReference type="NCBI Taxonomy" id="1419723"/>
    <lineage>
        <taxon>Bacteria</taxon>
        <taxon>Pseudomonadati</taxon>
        <taxon>Pseudomonadota</taxon>
        <taxon>Alphaproteobacteria</taxon>
        <taxon>Rhodospirillales</taxon>
        <taxon>Rhodovibrionaceae</taxon>
        <taxon>Fodinicurvata</taxon>
    </lineage>
</organism>
<dbReference type="EMBL" id="JBHSCW010000012">
    <property type="protein sequence ID" value="MFC4353376.1"/>
    <property type="molecule type" value="Genomic_DNA"/>
</dbReference>
<gene>
    <name evidence="2" type="ORF">ACFOW6_17645</name>
</gene>
<keyword evidence="3" id="KW-1185">Reference proteome</keyword>
<dbReference type="InterPro" id="IPR007420">
    <property type="entry name" value="DUF465"/>
</dbReference>
<accession>A0ABV8UQ12</accession>
<name>A0ABV8UQ12_9PROT</name>
<evidence type="ECO:0000313" key="3">
    <source>
        <dbReference type="Proteomes" id="UP001595799"/>
    </source>
</evidence>
<proteinExistence type="predicted"/>
<dbReference type="Pfam" id="PF04325">
    <property type="entry name" value="DUF465"/>
    <property type="match status" value="1"/>
</dbReference>
<protein>
    <submittedName>
        <fullName evidence="2">YdcH family protein</fullName>
    </submittedName>
</protein>
<dbReference type="RefSeq" id="WP_382423751.1">
    <property type="nucleotide sequence ID" value="NZ_JBHSCW010000012.1"/>
</dbReference>
<feature type="coiled-coil region" evidence="1">
    <location>
        <begin position="7"/>
        <end position="55"/>
    </location>
</feature>
<dbReference type="Gene3D" id="6.10.280.50">
    <property type="match status" value="1"/>
</dbReference>
<keyword evidence="1" id="KW-0175">Coiled coil</keyword>
<comment type="caution">
    <text evidence="2">The sequence shown here is derived from an EMBL/GenBank/DDBJ whole genome shotgun (WGS) entry which is preliminary data.</text>
</comment>
<reference evidence="3" key="1">
    <citation type="journal article" date="2019" name="Int. J. Syst. Evol. Microbiol.">
        <title>The Global Catalogue of Microorganisms (GCM) 10K type strain sequencing project: providing services to taxonomists for standard genome sequencing and annotation.</title>
        <authorList>
            <consortium name="The Broad Institute Genomics Platform"/>
            <consortium name="The Broad Institute Genome Sequencing Center for Infectious Disease"/>
            <person name="Wu L."/>
            <person name="Ma J."/>
        </authorList>
    </citation>
    <scope>NUCLEOTIDE SEQUENCE [LARGE SCALE GENOMIC DNA]</scope>
    <source>
        <strain evidence="3">CECT 8472</strain>
    </source>
</reference>
<dbReference type="InterPro" id="IPR038444">
    <property type="entry name" value="DUF465_sf"/>
</dbReference>
<sequence length="70" mass="8017">MSTLSHIEALQDKHAHLEKIIEEEQHRPDPDEARIHELKREKLKIKDEISALNGATSMNGQQVNNGVTRH</sequence>
<evidence type="ECO:0000256" key="1">
    <source>
        <dbReference type="SAM" id="Coils"/>
    </source>
</evidence>